<reference evidence="2" key="1">
    <citation type="journal article" date="2019" name="Int. J. Syst. Evol. Microbiol.">
        <title>The Global Catalogue of Microorganisms (GCM) 10K type strain sequencing project: providing services to taxonomists for standard genome sequencing and annotation.</title>
        <authorList>
            <consortium name="The Broad Institute Genomics Platform"/>
            <consortium name="The Broad Institute Genome Sequencing Center for Infectious Disease"/>
            <person name="Wu L."/>
            <person name="Ma J."/>
        </authorList>
    </citation>
    <scope>NUCLEOTIDE SEQUENCE [LARGE SCALE GENOMIC DNA]</scope>
    <source>
        <strain evidence="2">CCUG 55074</strain>
    </source>
</reference>
<sequence>MGLILGGLIVAAPGISAAASSLDLFYERSLMVAADTRCGLLPDDVGSALVAAQVQARGAAMRAGFDKMTIKATQSRAAAKAGSVACASPDLAMASGRVRAAFDGYARLLRMDYPGDSAMWKADRGSSVVAARWRLFQNVKFGDSRMVFGLAGRKGANVVLALAQFPRGEAPYAANLVLRDDAATSGPYLDQRGATLASTPLARRLPPVTAQVTFAAEARSTAGLDLLPKDMKSGWAFRFPPEAARAMAQLDPREVVAVDFMFPGDVTRRAYVEVGDFAAGRAFLQYAAK</sequence>
<comment type="caution">
    <text evidence="1">The sequence shown here is derived from an EMBL/GenBank/DDBJ whole genome shotgun (WGS) entry which is preliminary data.</text>
</comment>
<name>A0ABW3TAF1_9CAUL</name>
<proteinExistence type="predicted"/>
<keyword evidence="2" id="KW-1185">Reference proteome</keyword>
<organism evidence="1 2">
    <name type="scientific">Phenylobacterium conjunctum</name>
    <dbReference type="NCBI Taxonomy" id="1298959"/>
    <lineage>
        <taxon>Bacteria</taxon>
        <taxon>Pseudomonadati</taxon>
        <taxon>Pseudomonadota</taxon>
        <taxon>Alphaproteobacteria</taxon>
        <taxon>Caulobacterales</taxon>
        <taxon>Caulobacteraceae</taxon>
        <taxon>Phenylobacterium</taxon>
    </lineage>
</organism>
<protein>
    <submittedName>
        <fullName evidence="1">Uncharacterized protein</fullName>
    </submittedName>
</protein>
<dbReference type="EMBL" id="JBHTLQ010000096">
    <property type="protein sequence ID" value="MFD1192957.1"/>
    <property type="molecule type" value="Genomic_DNA"/>
</dbReference>
<gene>
    <name evidence="1" type="ORF">ACFQ27_20380</name>
</gene>
<dbReference type="RefSeq" id="WP_377354859.1">
    <property type="nucleotide sequence ID" value="NZ_JBHTLQ010000096.1"/>
</dbReference>
<accession>A0ABW3TAF1</accession>
<evidence type="ECO:0000313" key="1">
    <source>
        <dbReference type="EMBL" id="MFD1192957.1"/>
    </source>
</evidence>
<evidence type="ECO:0000313" key="2">
    <source>
        <dbReference type="Proteomes" id="UP001597216"/>
    </source>
</evidence>
<dbReference type="Proteomes" id="UP001597216">
    <property type="component" value="Unassembled WGS sequence"/>
</dbReference>